<proteinExistence type="inferred from homology"/>
<dbReference type="InterPro" id="IPR046829">
    <property type="entry name" value="Calmod_bind_C"/>
</dbReference>
<organism evidence="12 13">
    <name type="scientific">Ceratopteris richardii</name>
    <name type="common">Triangle waterfern</name>
    <dbReference type="NCBI Taxonomy" id="49495"/>
    <lineage>
        <taxon>Eukaryota</taxon>
        <taxon>Viridiplantae</taxon>
        <taxon>Streptophyta</taxon>
        <taxon>Embryophyta</taxon>
        <taxon>Tracheophyta</taxon>
        <taxon>Polypodiopsida</taxon>
        <taxon>Polypodiidae</taxon>
        <taxon>Polypodiales</taxon>
        <taxon>Pteridineae</taxon>
        <taxon>Pteridaceae</taxon>
        <taxon>Parkerioideae</taxon>
        <taxon>Ceratopteris</taxon>
    </lineage>
</organism>
<evidence type="ECO:0000256" key="2">
    <source>
        <dbReference type="ARBA" id="ARBA00007214"/>
    </source>
</evidence>
<feature type="region of interest" description="Disordered" evidence="8">
    <location>
        <begin position="1"/>
        <end position="42"/>
    </location>
</feature>
<keyword evidence="6" id="KW-0804">Transcription</keyword>
<dbReference type="Pfam" id="PF07887">
    <property type="entry name" value="Calmodulin_bind"/>
    <property type="match status" value="1"/>
</dbReference>
<keyword evidence="7" id="KW-0539">Nucleus</keyword>
<dbReference type="GO" id="GO:0003700">
    <property type="term" value="F:DNA-binding transcription factor activity"/>
    <property type="evidence" value="ECO:0007669"/>
    <property type="project" value="TreeGrafter"/>
</dbReference>
<dbReference type="GO" id="GO:0043565">
    <property type="term" value="F:sequence-specific DNA binding"/>
    <property type="evidence" value="ECO:0007669"/>
    <property type="project" value="TreeGrafter"/>
</dbReference>
<feature type="domain" description="Calmodulin binding protein C-terminal" evidence="11">
    <location>
        <begin position="336"/>
        <end position="398"/>
    </location>
</feature>
<keyword evidence="5" id="KW-0010">Activator</keyword>
<reference evidence="12" key="1">
    <citation type="submission" date="2021-08" db="EMBL/GenBank/DDBJ databases">
        <title>WGS assembly of Ceratopteris richardii.</title>
        <authorList>
            <person name="Marchant D.B."/>
            <person name="Chen G."/>
            <person name="Jenkins J."/>
            <person name="Shu S."/>
            <person name="Leebens-Mack J."/>
            <person name="Grimwood J."/>
            <person name="Schmutz J."/>
            <person name="Soltis P."/>
            <person name="Soltis D."/>
            <person name="Chen Z.-H."/>
        </authorList>
    </citation>
    <scope>NUCLEOTIDE SEQUENCE</scope>
    <source>
        <strain evidence="12">Whitten #5841</strain>
        <tissue evidence="12">Leaf</tissue>
    </source>
</reference>
<keyword evidence="13" id="KW-1185">Reference proteome</keyword>
<evidence type="ECO:0000256" key="6">
    <source>
        <dbReference type="ARBA" id="ARBA00023163"/>
    </source>
</evidence>
<evidence type="ECO:0000256" key="8">
    <source>
        <dbReference type="SAM" id="MobiDB-lite"/>
    </source>
</evidence>
<evidence type="ECO:0000259" key="9">
    <source>
        <dbReference type="Pfam" id="PF07887"/>
    </source>
</evidence>
<accession>A0A8T2TN50</accession>
<dbReference type="GO" id="GO:0080142">
    <property type="term" value="P:regulation of salicylic acid biosynthetic process"/>
    <property type="evidence" value="ECO:0007669"/>
    <property type="project" value="TreeGrafter"/>
</dbReference>
<feature type="domain" description="Calmodulin binding protein-like N-terminal" evidence="9">
    <location>
        <begin position="107"/>
        <end position="253"/>
    </location>
</feature>
<evidence type="ECO:0000256" key="3">
    <source>
        <dbReference type="ARBA" id="ARBA00023015"/>
    </source>
</evidence>
<feature type="compositionally biased region" description="Polar residues" evidence="8">
    <location>
        <begin position="403"/>
        <end position="419"/>
    </location>
</feature>
<dbReference type="Pfam" id="PF20451">
    <property type="entry name" value="Calmod_bind_M"/>
    <property type="match status" value="1"/>
</dbReference>
<name>A0A8T2TN50_CERRI</name>
<evidence type="ECO:0000256" key="4">
    <source>
        <dbReference type="ARBA" id="ARBA00023125"/>
    </source>
</evidence>
<dbReference type="AlphaFoldDB" id="A0A8T2TN50"/>
<sequence length="665" mass="74360">MHYMTRFGSDQGDSSGSNGGPKRSFDKVRDDNEGSAMGEKRQKLPALSSVVLEAVKMDSLQKLCSSLEPLLRRVVGEEVERALARLVPNNRLGTRTPRQLQDSPPNLKLEFSNKLCLPLFTGGKVEGDQCLPVLVLLKDASTGQVINSRPESSAKLEVVVLDGDFANEDDEWTAEDFENNVVKEREGKRPLLTGDLTITLKEGVGTLGDLTFTDNSSWIRSRKFRLGVRVAPGFPVGVRIKECKTEAFTVKDHRGELYKKHYPPQLNDEVWRLDKIGKDGAFHKRLQDNNIRTVEDFLRCYVRDPQKLRTILGNGMSSKMWDATVEHAKTCVLKGKLYVHYTDDSHSVGVIFNDIYELMGVTNNNVYRPLDSLNESEKTYVDKLVKNAYADWSKVVEYDDVTSINGSNDKNSLQSSENGNPMEPQEQPIIYEPMDVSQPTVQYPTLPTSTNITAGSITPQLYGYGGQELPYPRYTHQGTQMIQGTDVFGSVNDPEIEPSTNITFQNNFPSTIGPSCTGYFASSNSGLVFRSQPVPAKSFTNYITPQMIQGVSADWQRYLAHNPTTPDVYLTEDLIRAQAVDMLNHDEMQNLLRTQSIMRVENFSLQNEYSGFDSASSTPTSVDGGRSSGKAYVGWLKVKAALRWGIFIRKIAAKKIQRAQLEEIN</sequence>
<keyword evidence="4" id="KW-0238">DNA-binding</keyword>
<evidence type="ECO:0000313" key="13">
    <source>
        <dbReference type="Proteomes" id="UP000825935"/>
    </source>
</evidence>
<dbReference type="InterPro" id="IPR012416">
    <property type="entry name" value="CBP60"/>
</dbReference>
<keyword evidence="3" id="KW-0805">Transcription regulation</keyword>
<dbReference type="InterPro" id="IPR046831">
    <property type="entry name" value="Calmodulin_bind_N"/>
</dbReference>
<dbReference type="EMBL" id="CM035417">
    <property type="protein sequence ID" value="KAH7423136.1"/>
    <property type="molecule type" value="Genomic_DNA"/>
</dbReference>
<evidence type="ECO:0000259" key="10">
    <source>
        <dbReference type="Pfam" id="PF20451"/>
    </source>
</evidence>
<comment type="subcellular location">
    <subcellularLocation>
        <location evidence="1">Nucleus</location>
    </subcellularLocation>
</comment>
<dbReference type="OMA" id="HHTQLPR"/>
<dbReference type="PANTHER" id="PTHR31713:SF96">
    <property type="entry name" value="OS02G0562300 PROTEIN"/>
    <property type="match status" value="1"/>
</dbReference>
<evidence type="ECO:0000256" key="1">
    <source>
        <dbReference type="ARBA" id="ARBA00004123"/>
    </source>
</evidence>
<dbReference type="GO" id="GO:0005516">
    <property type="term" value="F:calmodulin binding"/>
    <property type="evidence" value="ECO:0007669"/>
    <property type="project" value="InterPro"/>
</dbReference>
<dbReference type="Pfam" id="PF20452">
    <property type="entry name" value="Calmod_bind_C"/>
    <property type="match status" value="1"/>
</dbReference>
<dbReference type="Proteomes" id="UP000825935">
    <property type="component" value="Chromosome 12"/>
</dbReference>
<comment type="caution">
    <text evidence="12">The sequence shown here is derived from an EMBL/GenBank/DDBJ whole genome shotgun (WGS) entry which is preliminary data.</text>
</comment>
<evidence type="ECO:0000256" key="5">
    <source>
        <dbReference type="ARBA" id="ARBA00023159"/>
    </source>
</evidence>
<protein>
    <recommendedName>
        <fullName evidence="14">Calmodulin-binding protein</fullName>
    </recommendedName>
</protein>
<feature type="region of interest" description="Disordered" evidence="8">
    <location>
        <begin position="403"/>
        <end position="426"/>
    </location>
</feature>
<dbReference type="PANTHER" id="PTHR31713">
    <property type="entry name" value="OS02G0177800 PROTEIN"/>
    <property type="match status" value="1"/>
</dbReference>
<feature type="compositionally biased region" description="Basic and acidic residues" evidence="8">
    <location>
        <begin position="23"/>
        <end position="42"/>
    </location>
</feature>
<evidence type="ECO:0000256" key="7">
    <source>
        <dbReference type="ARBA" id="ARBA00023242"/>
    </source>
</evidence>
<evidence type="ECO:0008006" key="14">
    <source>
        <dbReference type="Google" id="ProtNLM"/>
    </source>
</evidence>
<gene>
    <name evidence="12" type="ORF">KP509_12G041000</name>
</gene>
<evidence type="ECO:0000313" key="12">
    <source>
        <dbReference type="EMBL" id="KAH7423136.1"/>
    </source>
</evidence>
<evidence type="ECO:0000259" key="11">
    <source>
        <dbReference type="Pfam" id="PF20452"/>
    </source>
</evidence>
<dbReference type="InterPro" id="IPR046830">
    <property type="entry name" value="Calmod_bind_M"/>
</dbReference>
<feature type="domain" description="Calmodulin binding protein central" evidence="10">
    <location>
        <begin position="266"/>
        <end position="331"/>
    </location>
</feature>
<comment type="similarity">
    <text evidence="2">Belongs to the plant ACBP60 protein family.</text>
</comment>
<dbReference type="OrthoDB" id="512636at2759"/>
<dbReference type="GO" id="GO:0005634">
    <property type="term" value="C:nucleus"/>
    <property type="evidence" value="ECO:0007669"/>
    <property type="project" value="UniProtKB-SubCell"/>
</dbReference>